<protein>
    <submittedName>
        <fullName evidence="1">Uncharacterized protein</fullName>
    </submittedName>
</protein>
<organism evidence="1 3">
    <name type="scientific">Rotaria magnacalcarata</name>
    <dbReference type="NCBI Taxonomy" id="392030"/>
    <lineage>
        <taxon>Eukaryota</taxon>
        <taxon>Metazoa</taxon>
        <taxon>Spiralia</taxon>
        <taxon>Gnathifera</taxon>
        <taxon>Rotifera</taxon>
        <taxon>Eurotatoria</taxon>
        <taxon>Bdelloidea</taxon>
        <taxon>Philodinida</taxon>
        <taxon>Philodinidae</taxon>
        <taxon>Rotaria</taxon>
    </lineage>
</organism>
<comment type="caution">
    <text evidence="1">The sequence shown here is derived from an EMBL/GenBank/DDBJ whole genome shotgun (WGS) entry which is preliminary data.</text>
</comment>
<name>A0A815SYT9_9BILA</name>
<accession>A0A815SYT9</accession>
<gene>
    <name evidence="2" type="ORF">BYL167_LOCUS70243</name>
    <name evidence="1" type="ORF">CJN711_LOCUS27039</name>
</gene>
<evidence type="ECO:0000313" key="3">
    <source>
        <dbReference type="Proteomes" id="UP000663855"/>
    </source>
</evidence>
<evidence type="ECO:0000313" key="1">
    <source>
        <dbReference type="EMBL" id="CAF1497175.1"/>
    </source>
</evidence>
<proteinExistence type="predicted"/>
<evidence type="ECO:0000313" key="2">
    <source>
        <dbReference type="EMBL" id="CAF5141436.1"/>
    </source>
</evidence>
<dbReference type="EMBL" id="CAJNOV010012791">
    <property type="protein sequence ID" value="CAF1497175.1"/>
    <property type="molecule type" value="Genomic_DNA"/>
</dbReference>
<dbReference type="EMBL" id="CAJOBH010252325">
    <property type="protein sequence ID" value="CAF5141436.1"/>
    <property type="molecule type" value="Genomic_DNA"/>
</dbReference>
<dbReference type="AlphaFoldDB" id="A0A815SYT9"/>
<dbReference type="Proteomes" id="UP000681967">
    <property type="component" value="Unassembled WGS sequence"/>
</dbReference>
<reference evidence="1" key="1">
    <citation type="submission" date="2021-02" db="EMBL/GenBank/DDBJ databases">
        <authorList>
            <person name="Nowell W R."/>
        </authorList>
    </citation>
    <scope>NUCLEOTIDE SEQUENCE</scope>
</reference>
<dbReference type="Proteomes" id="UP000663855">
    <property type="component" value="Unassembled WGS sequence"/>
</dbReference>
<sequence length="123" mass="14512">MISNLERIMHVNVFKSSLMDATNISTHHFPYLAWHARFARRVITKHPHIWRLIDALCNEEFHFLFRKNQLKGGTHDFKLSRSKNTKMTEQKLAEIKQAYETGRLPLEQHLDLLADFVVGKKKT</sequence>